<proteinExistence type="predicted"/>
<accession>A0ABW0APN6</accession>
<evidence type="ECO:0000313" key="2">
    <source>
        <dbReference type="EMBL" id="MFC5154022.1"/>
    </source>
</evidence>
<dbReference type="Proteomes" id="UP001596160">
    <property type="component" value="Unassembled WGS sequence"/>
</dbReference>
<keyword evidence="3" id="KW-1185">Reference proteome</keyword>
<dbReference type="EMBL" id="JBHSKP010000013">
    <property type="protein sequence ID" value="MFC5154022.1"/>
    <property type="molecule type" value="Genomic_DNA"/>
</dbReference>
<reference evidence="3" key="1">
    <citation type="journal article" date="2019" name="Int. J. Syst. Evol. Microbiol.">
        <title>The Global Catalogue of Microorganisms (GCM) 10K type strain sequencing project: providing services to taxonomists for standard genome sequencing and annotation.</title>
        <authorList>
            <consortium name="The Broad Institute Genomics Platform"/>
            <consortium name="The Broad Institute Genome Sequencing Center for Infectious Disease"/>
            <person name="Wu L."/>
            <person name="Ma J."/>
        </authorList>
    </citation>
    <scope>NUCLEOTIDE SEQUENCE [LARGE SCALE GENOMIC DNA]</scope>
    <source>
        <strain evidence="3">PCU 266</strain>
    </source>
</reference>
<organism evidence="2 3">
    <name type="scientific">Streptomyces amakusaensis</name>
    <dbReference type="NCBI Taxonomy" id="67271"/>
    <lineage>
        <taxon>Bacteria</taxon>
        <taxon>Bacillati</taxon>
        <taxon>Actinomycetota</taxon>
        <taxon>Actinomycetes</taxon>
        <taxon>Kitasatosporales</taxon>
        <taxon>Streptomycetaceae</taxon>
        <taxon>Streptomyces</taxon>
    </lineage>
</organism>
<name>A0ABW0APN6_9ACTN</name>
<dbReference type="RefSeq" id="WP_344480457.1">
    <property type="nucleotide sequence ID" value="NZ_BAAASB010000014.1"/>
</dbReference>
<evidence type="ECO:0000313" key="3">
    <source>
        <dbReference type="Proteomes" id="UP001596160"/>
    </source>
</evidence>
<sequence length="129" mass="13769">MTDRTPGPVRLAGDIARQIDQLAEQLIQAPPPLAAQIIATVLNPDEGILGRFTTLVATGSHFAKDHAENGLLPPEVWLALGRAANELHDIGLDLDDHTDTLRQLARPASPGTTPAPPSLGSPLIARRRR</sequence>
<comment type="caution">
    <text evidence="2">The sequence shown here is derived from an EMBL/GenBank/DDBJ whole genome shotgun (WGS) entry which is preliminary data.</text>
</comment>
<evidence type="ECO:0000256" key="1">
    <source>
        <dbReference type="SAM" id="MobiDB-lite"/>
    </source>
</evidence>
<gene>
    <name evidence="2" type="ORF">ACFPRH_20010</name>
</gene>
<protein>
    <submittedName>
        <fullName evidence="2">Uncharacterized protein</fullName>
    </submittedName>
</protein>
<feature type="region of interest" description="Disordered" evidence="1">
    <location>
        <begin position="102"/>
        <end position="129"/>
    </location>
</feature>